<dbReference type="InterPro" id="IPR003594">
    <property type="entry name" value="HATPase_dom"/>
</dbReference>
<dbReference type="PANTHER" id="PTHR43711:SF29">
    <property type="entry name" value="HISTIDINE KINASE"/>
    <property type="match status" value="1"/>
</dbReference>
<evidence type="ECO:0000256" key="9">
    <source>
        <dbReference type="ARBA" id="ARBA00022840"/>
    </source>
</evidence>
<keyword evidence="10 13" id="KW-1133">Transmembrane helix</keyword>
<dbReference type="InterPro" id="IPR003661">
    <property type="entry name" value="HisK_dim/P_dom"/>
</dbReference>
<dbReference type="CDD" id="cd00082">
    <property type="entry name" value="HisKA"/>
    <property type="match status" value="1"/>
</dbReference>
<dbReference type="InterPro" id="IPR005467">
    <property type="entry name" value="His_kinase_dom"/>
</dbReference>
<dbReference type="PANTHER" id="PTHR43711">
    <property type="entry name" value="TWO-COMPONENT HISTIDINE KINASE"/>
    <property type="match status" value="1"/>
</dbReference>
<evidence type="ECO:0000256" key="12">
    <source>
        <dbReference type="ARBA" id="ARBA00023136"/>
    </source>
</evidence>
<dbReference type="PRINTS" id="PR00344">
    <property type="entry name" value="BCTRLSENSOR"/>
</dbReference>
<dbReference type="Proteomes" id="UP001196980">
    <property type="component" value="Unassembled WGS sequence"/>
</dbReference>
<proteinExistence type="predicted"/>
<comment type="caution">
    <text evidence="15">The sequence shown here is derived from an EMBL/GenBank/DDBJ whole genome shotgun (WGS) entry which is preliminary data.</text>
</comment>
<feature type="domain" description="Histidine kinase" evidence="14">
    <location>
        <begin position="133"/>
        <end position="355"/>
    </location>
</feature>
<dbReference type="Pfam" id="PF13493">
    <property type="entry name" value="DUF4118"/>
    <property type="match status" value="1"/>
</dbReference>
<evidence type="ECO:0000256" key="2">
    <source>
        <dbReference type="ARBA" id="ARBA00004141"/>
    </source>
</evidence>
<dbReference type="Gene3D" id="1.10.287.130">
    <property type="match status" value="1"/>
</dbReference>
<name>A0ABS6S578_9BACT</name>
<keyword evidence="6 13" id="KW-0812">Transmembrane</keyword>
<evidence type="ECO:0000256" key="5">
    <source>
        <dbReference type="ARBA" id="ARBA00022679"/>
    </source>
</evidence>
<protein>
    <recommendedName>
        <fullName evidence="3">histidine kinase</fullName>
        <ecNumber evidence="3">2.7.13.3</ecNumber>
    </recommendedName>
</protein>
<dbReference type="SMART" id="SM00388">
    <property type="entry name" value="HisKA"/>
    <property type="match status" value="1"/>
</dbReference>
<dbReference type="CDD" id="cd16922">
    <property type="entry name" value="HATPase_EvgS-ArcB-TorS-like"/>
    <property type="match status" value="1"/>
</dbReference>
<feature type="transmembrane region" description="Helical" evidence="13">
    <location>
        <begin position="45"/>
        <end position="71"/>
    </location>
</feature>
<keyword evidence="7" id="KW-0547">Nucleotide-binding</keyword>
<feature type="non-terminal residue" evidence="15">
    <location>
        <position position="390"/>
    </location>
</feature>
<dbReference type="Pfam" id="PF00512">
    <property type="entry name" value="HisKA"/>
    <property type="match status" value="1"/>
</dbReference>
<dbReference type="InterPro" id="IPR004358">
    <property type="entry name" value="Sig_transdc_His_kin-like_C"/>
</dbReference>
<comment type="catalytic activity">
    <reaction evidence="1">
        <text>ATP + protein L-histidine = ADP + protein N-phospho-L-histidine.</text>
        <dbReference type="EC" id="2.7.13.3"/>
    </reaction>
</comment>
<dbReference type="Gene3D" id="3.30.565.10">
    <property type="entry name" value="Histidine kinase-like ATPase, C-terminal domain"/>
    <property type="match status" value="1"/>
</dbReference>
<keyword evidence="16" id="KW-1185">Reference proteome</keyword>
<dbReference type="EC" id="2.7.13.3" evidence="3"/>
<evidence type="ECO:0000256" key="10">
    <source>
        <dbReference type="ARBA" id="ARBA00022989"/>
    </source>
</evidence>
<evidence type="ECO:0000313" key="16">
    <source>
        <dbReference type="Proteomes" id="UP001196980"/>
    </source>
</evidence>
<dbReference type="EMBL" id="JABXWD010000687">
    <property type="protein sequence ID" value="MBV6343599.1"/>
    <property type="molecule type" value="Genomic_DNA"/>
</dbReference>
<dbReference type="SUPFAM" id="SSF55874">
    <property type="entry name" value="ATPase domain of HSP90 chaperone/DNA topoisomerase II/histidine kinase"/>
    <property type="match status" value="1"/>
</dbReference>
<sequence length="390" mass="42853">MTYIYLKLLKRYTVSIALVAVALGMRIWPLGALELRIPWLTFYPAVMAASVYGGISAGVVSIVLSILAVSVWSPTGKPFLDDFGDWLGAAVFAVNCLLISSISEAMRRSRERATKAKEQAETANRAKSTFLANMSHELRTPLNAILGFSRLMMTGRDITTEQSEYLKIISNSGQHLLNLINNVLDISKIEAGHMIIEKSSITLHTFLSELSSLMSVKFMDKGISFTLEQSPNLPQVINVDAGKLRQVLINLIGNAVKYTDKGGVNLRAEAIMEESTQSVWVRFEVEDSGIGIDKDNWERIFLPFEQVGLQPATQTGTGLGLAISKQYVQLMGGQIGFTSEPGKGAVFYFDIPVETLQSADAVTSEFRYMTVTALAPGQPQYRLLIAEDQP</sequence>
<dbReference type="Gene3D" id="1.20.120.620">
    <property type="entry name" value="Backbone structure of the membrane domain of e. Coli histidine kinase receptor kdpd"/>
    <property type="match status" value="1"/>
</dbReference>
<dbReference type="SMART" id="SM00387">
    <property type="entry name" value="HATPase_c"/>
    <property type="match status" value="1"/>
</dbReference>
<keyword evidence="5" id="KW-0808">Transferase</keyword>
<evidence type="ECO:0000256" key="11">
    <source>
        <dbReference type="ARBA" id="ARBA00023012"/>
    </source>
</evidence>
<dbReference type="InterPro" id="IPR036890">
    <property type="entry name" value="HATPase_C_sf"/>
</dbReference>
<dbReference type="SUPFAM" id="SSF47384">
    <property type="entry name" value="Homodimeric domain of signal transducing histidine kinase"/>
    <property type="match status" value="1"/>
</dbReference>
<gene>
    <name evidence="15" type="ORF">HWQ67_18690</name>
</gene>
<dbReference type="InterPro" id="IPR025201">
    <property type="entry name" value="KdpD_TM"/>
</dbReference>
<evidence type="ECO:0000256" key="6">
    <source>
        <dbReference type="ARBA" id="ARBA00022692"/>
    </source>
</evidence>
<dbReference type="InterPro" id="IPR036097">
    <property type="entry name" value="HisK_dim/P_sf"/>
</dbReference>
<evidence type="ECO:0000259" key="14">
    <source>
        <dbReference type="PROSITE" id="PS50109"/>
    </source>
</evidence>
<evidence type="ECO:0000256" key="4">
    <source>
        <dbReference type="ARBA" id="ARBA00022553"/>
    </source>
</evidence>
<dbReference type="InterPro" id="IPR038318">
    <property type="entry name" value="KdpD_sf"/>
</dbReference>
<keyword evidence="11" id="KW-0902">Two-component regulatory system</keyword>
<evidence type="ECO:0000256" key="13">
    <source>
        <dbReference type="SAM" id="Phobius"/>
    </source>
</evidence>
<dbReference type="PROSITE" id="PS50109">
    <property type="entry name" value="HIS_KIN"/>
    <property type="match status" value="1"/>
</dbReference>
<accession>A0ABS6S578</accession>
<organism evidence="15 16">
    <name type="scientific">Candidatus Magnetobacterium casense</name>
    <dbReference type="NCBI Taxonomy" id="1455061"/>
    <lineage>
        <taxon>Bacteria</taxon>
        <taxon>Pseudomonadati</taxon>
        <taxon>Nitrospirota</taxon>
        <taxon>Thermodesulfovibrionia</taxon>
        <taxon>Thermodesulfovibrionales</taxon>
        <taxon>Candidatus Magnetobacteriaceae</taxon>
        <taxon>Candidatus Magnetobacterium</taxon>
    </lineage>
</organism>
<reference evidence="15 16" key="1">
    <citation type="journal article" date="2020" name="J Geophys Res Biogeosci">
        <title>Magnetotaxis as an Adaptation to Enable Bacterial Shuttling of Microbial Sulfur and Sulfur Cycling Across Aquatic Oxic#Anoxic Interfaces.</title>
        <authorList>
            <person name="Li J."/>
            <person name="Liu P."/>
            <person name="Wang J."/>
            <person name="Roberts A.P."/>
            <person name="Pan Y."/>
        </authorList>
    </citation>
    <scope>NUCLEOTIDE SEQUENCE [LARGE SCALE GENOMIC DNA]</scope>
    <source>
        <strain evidence="15 16">MYR-1_YQ</strain>
    </source>
</reference>
<comment type="subcellular location">
    <subcellularLocation>
        <location evidence="2">Membrane</location>
        <topology evidence="2">Multi-pass membrane protein</topology>
    </subcellularLocation>
</comment>
<keyword evidence="9" id="KW-0067">ATP-binding</keyword>
<feature type="transmembrane region" description="Helical" evidence="13">
    <location>
        <begin position="83"/>
        <end position="102"/>
    </location>
</feature>
<dbReference type="InterPro" id="IPR050736">
    <property type="entry name" value="Sensor_HK_Regulatory"/>
</dbReference>
<keyword evidence="12 13" id="KW-0472">Membrane</keyword>
<evidence type="ECO:0000256" key="1">
    <source>
        <dbReference type="ARBA" id="ARBA00000085"/>
    </source>
</evidence>
<evidence type="ECO:0000256" key="7">
    <source>
        <dbReference type="ARBA" id="ARBA00022741"/>
    </source>
</evidence>
<evidence type="ECO:0000256" key="8">
    <source>
        <dbReference type="ARBA" id="ARBA00022777"/>
    </source>
</evidence>
<keyword evidence="8" id="KW-0418">Kinase</keyword>
<keyword evidence="4" id="KW-0597">Phosphoprotein</keyword>
<evidence type="ECO:0000313" key="15">
    <source>
        <dbReference type="EMBL" id="MBV6343599.1"/>
    </source>
</evidence>
<dbReference type="Pfam" id="PF02518">
    <property type="entry name" value="HATPase_c"/>
    <property type="match status" value="1"/>
</dbReference>
<feature type="transmembrane region" description="Helical" evidence="13">
    <location>
        <begin position="12"/>
        <end position="33"/>
    </location>
</feature>
<evidence type="ECO:0000256" key="3">
    <source>
        <dbReference type="ARBA" id="ARBA00012438"/>
    </source>
</evidence>